<name>A0ACD3QG44_LARCR</name>
<accession>A0ACD3QG44</accession>
<organism evidence="1 2">
    <name type="scientific">Larimichthys crocea</name>
    <name type="common">Large yellow croaker</name>
    <name type="synonym">Pseudosciaena crocea</name>
    <dbReference type="NCBI Taxonomy" id="215358"/>
    <lineage>
        <taxon>Eukaryota</taxon>
        <taxon>Metazoa</taxon>
        <taxon>Chordata</taxon>
        <taxon>Craniata</taxon>
        <taxon>Vertebrata</taxon>
        <taxon>Euteleostomi</taxon>
        <taxon>Actinopterygii</taxon>
        <taxon>Neopterygii</taxon>
        <taxon>Teleostei</taxon>
        <taxon>Neoteleostei</taxon>
        <taxon>Acanthomorphata</taxon>
        <taxon>Eupercaria</taxon>
        <taxon>Sciaenidae</taxon>
        <taxon>Larimichthys</taxon>
    </lineage>
</organism>
<evidence type="ECO:0000313" key="2">
    <source>
        <dbReference type="Proteomes" id="UP000793456"/>
    </source>
</evidence>
<proteinExistence type="predicted"/>
<dbReference type="Proteomes" id="UP000793456">
    <property type="component" value="Chromosome XIX"/>
</dbReference>
<dbReference type="EMBL" id="CM011692">
    <property type="protein sequence ID" value="TMS06108.1"/>
    <property type="molecule type" value="Genomic_DNA"/>
</dbReference>
<gene>
    <name evidence="1" type="ORF">E3U43_015867</name>
</gene>
<comment type="caution">
    <text evidence="1">The sequence shown here is derived from an EMBL/GenBank/DDBJ whole genome shotgun (WGS) entry which is preliminary data.</text>
</comment>
<keyword evidence="2" id="KW-1185">Reference proteome</keyword>
<protein>
    <submittedName>
        <fullName evidence="1">Uncharacterized protein</fullName>
    </submittedName>
</protein>
<sequence length="547" mass="57642">MSTQAPTFTQPLQSVVALEGSAATFEAQISGSPVPEVSWFRDGQVLSAAALPGVQISFSDGRAVLRIPAVTAAHSGRFSVRATNGAGQATSTAELLVTEDSGTYSVTATNSSGRATSTAELLVQGEEPKIDSVSVKPEAGEEAVPAKKTKTVISTSQISQTRQTRVEKRMEAGFQAGAMMEMHMEGGELTQQLAHKTPPRVPPKPASKSPTQPSLVAKVAGGRQQSPSPVRHVKAPTPTPVRPASPTSRISVSSIRPVKSPITARKQVAVGADVLPPWKQGDYVVAEGGYTTMTTMTCRTITQLGQEQRQEQQVIGIREAGGGKRAGAKATVMAAVDLARVRQPVHVEGERAEEEEEAEAVEAELRQQEVAAAAAAAAAAIAAGQQYQAGWTTTTRAQAGQMLTTAQEFRPEPTPPPPPPQIQRMTEISTHVDSGAIASPVPHFTVSKVSVPKHDISSEVSIAGSAIATLHKELSSSSAGARKIIRPVKSPSPSGRVARSRETPEPVPPPFKDYQSHYGTELQTGVVYSGGMQRVYEDWGAQVCNVV</sequence>
<reference evidence="1" key="1">
    <citation type="submission" date="2018-11" db="EMBL/GenBank/DDBJ databases">
        <title>The sequence and de novo assembly of Larimichthys crocea genome using PacBio and Hi-C technologies.</title>
        <authorList>
            <person name="Xu P."/>
            <person name="Chen B."/>
            <person name="Zhou Z."/>
            <person name="Ke Q."/>
            <person name="Wu Y."/>
            <person name="Bai H."/>
            <person name="Pu F."/>
        </authorList>
    </citation>
    <scope>NUCLEOTIDE SEQUENCE</scope>
    <source>
        <tissue evidence="1">Muscle</tissue>
    </source>
</reference>
<evidence type="ECO:0000313" key="1">
    <source>
        <dbReference type="EMBL" id="TMS06108.1"/>
    </source>
</evidence>